<gene>
    <name evidence="2" type="ORF">SEVIR_3G379950v2</name>
</gene>
<feature type="signal peptide" evidence="1">
    <location>
        <begin position="1"/>
        <end position="16"/>
    </location>
</feature>
<evidence type="ECO:0000256" key="1">
    <source>
        <dbReference type="SAM" id="SignalP"/>
    </source>
</evidence>
<protein>
    <submittedName>
        <fullName evidence="2">Uncharacterized protein</fullName>
    </submittedName>
</protein>
<proteinExistence type="predicted"/>
<organism evidence="2 3">
    <name type="scientific">Setaria viridis</name>
    <name type="common">Green bristlegrass</name>
    <name type="synonym">Setaria italica subsp. viridis</name>
    <dbReference type="NCBI Taxonomy" id="4556"/>
    <lineage>
        <taxon>Eukaryota</taxon>
        <taxon>Viridiplantae</taxon>
        <taxon>Streptophyta</taxon>
        <taxon>Embryophyta</taxon>
        <taxon>Tracheophyta</taxon>
        <taxon>Spermatophyta</taxon>
        <taxon>Magnoliopsida</taxon>
        <taxon>Liliopsida</taxon>
        <taxon>Poales</taxon>
        <taxon>Poaceae</taxon>
        <taxon>PACMAD clade</taxon>
        <taxon>Panicoideae</taxon>
        <taxon>Panicodae</taxon>
        <taxon>Paniceae</taxon>
        <taxon>Cenchrinae</taxon>
        <taxon>Setaria</taxon>
    </lineage>
</organism>
<sequence>MSWSCAWWFGSSGCSSCLLQTKPQTQAPHIPPNACCPMMAAAPILL</sequence>
<name>A0A4U6VJT0_SETVI</name>
<accession>A0A4U6VJT0</accession>
<reference evidence="2" key="1">
    <citation type="submission" date="2019-03" db="EMBL/GenBank/DDBJ databases">
        <title>WGS assembly of Setaria viridis.</title>
        <authorList>
            <person name="Huang P."/>
            <person name="Jenkins J."/>
            <person name="Grimwood J."/>
            <person name="Barry K."/>
            <person name="Healey A."/>
            <person name="Mamidi S."/>
            <person name="Sreedasyam A."/>
            <person name="Shu S."/>
            <person name="Feldman M."/>
            <person name="Wu J."/>
            <person name="Yu Y."/>
            <person name="Chen C."/>
            <person name="Johnson J."/>
            <person name="Rokhsar D."/>
            <person name="Baxter I."/>
            <person name="Schmutz J."/>
            <person name="Brutnell T."/>
            <person name="Kellogg E."/>
        </authorList>
    </citation>
    <scope>NUCLEOTIDE SEQUENCE [LARGE SCALE GENOMIC DNA]</scope>
</reference>
<dbReference type="Gramene" id="TKW29192">
    <property type="protein sequence ID" value="TKW29192"/>
    <property type="gene ID" value="SEVIR_3G379950v2"/>
</dbReference>
<evidence type="ECO:0000313" key="2">
    <source>
        <dbReference type="EMBL" id="TKW29192.1"/>
    </source>
</evidence>
<dbReference type="AlphaFoldDB" id="A0A4U6VJT0"/>
<dbReference type="Proteomes" id="UP000298652">
    <property type="component" value="Chromosome 3"/>
</dbReference>
<keyword evidence="1" id="KW-0732">Signal</keyword>
<dbReference type="EMBL" id="CM016554">
    <property type="protein sequence ID" value="TKW29192.1"/>
    <property type="molecule type" value="Genomic_DNA"/>
</dbReference>
<evidence type="ECO:0000313" key="3">
    <source>
        <dbReference type="Proteomes" id="UP000298652"/>
    </source>
</evidence>
<feature type="chain" id="PRO_5020694452" evidence="1">
    <location>
        <begin position="17"/>
        <end position="46"/>
    </location>
</feature>
<keyword evidence="3" id="KW-1185">Reference proteome</keyword>